<comment type="caution">
    <text evidence="2">The sequence shown here is derived from an EMBL/GenBank/DDBJ whole genome shotgun (WGS) entry which is preliminary data.</text>
</comment>
<organism evidence="2 3">
    <name type="scientific">Flammeovirga aprica JL-4</name>
    <dbReference type="NCBI Taxonomy" id="694437"/>
    <lineage>
        <taxon>Bacteria</taxon>
        <taxon>Pseudomonadati</taxon>
        <taxon>Bacteroidota</taxon>
        <taxon>Cytophagia</taxon>
        <taxon>Cytophagales</taxon>
        <taxon>Flammeovirgaceae</taxon>
        <taxon>Flammeovirga</taxon>
    </lineage>
</organism>
<evidence type="ECO:0008006" key="4">
    <source>
        <dbReference type="Google" id="ProtNLM"/>
    </source>
</evidence>
<name>A0A7X9P184_9BACT</name>
<sequence>MALNTRVFVSDVDNLGDGRYCAGMGVELIGFPIEASHKRYVSPDKFKEIASWLAGIKFAGELYESAEVNLEEYEAIDVLVTDNPALVNDLSKLGKPLIFRIKVENNLSEIEQQMSMLEQQVEMFQLEFEETLSEETLKQLKTFTEEYKILIAGGFDENSINDVLETVNPEGIALKGGSEVSVGVNTFDGLVEVIEAIEADEWD</sequence>
<dbReference type="Gene3D" id="3.20.20.70">
    <property type="entry name" value="Aldolase class I"/>
    <property type="match status" value="1"/>
</dbReference>
<dbReference type="InterPro" id="IPR013785">
    <property type="entry name" value="Aldolase_TIM"/>
</dbReference>
<keyword evidence="3" id="KW-1185">Reference proteome</keyword>
<dbReference type="Proteomes" id="UP000576082">
    <property type="component" value="Unassembled WGS sequence"/>
</dbReference>
<feature type="coiled-coil region" evidence="1">
    <location>
        <begin position="100"/>
        <end position="134"/>
    </location>
</feature>
<dbReference type="RefSeq" id="WP_169655657.1">
    <property type="nucleotide sequence ID" value="NZ_JABANE010000010.1"/>
</dbReference>
<dbReference type="InterPro" id="IPR011060">
    <property type="entry name" value="RibuloseP-bd_barrel"/>
</dbReference>
<evidence type="ECO:0000256" key="1">
    <source>
        <dbReference type="SAM" id="Coils"/>
    </source>
</evidence>
<dbReference type="AlphaFoldDB" id="A0A7X9P184"/>
<gene>
    <name evidence="2" type="ORF">HHU12_05245</name>
</gene>
<proteinExistence type="predicted"/>
<keyword evidence="1" id="KW-0175">Coiled coil</keyword>
<evidence type="ECO:0000313" key="2">
    <source>
        <dbReference type="EMBL" id="NME67363.1"/>
    </source>
</evidence>
<reference evidence="2 3" key="1">
    <citation type="submission" date="2020-04" db="EMBL/GenBank/DDBJ databases">
        <title>Flammeovirga sp. SR4, a novel species isolated from seawater.</title>
        <authorList>
            <person name="Wang X."/>
        </authorList>
    </citation>
    <scope>NUCLEOTIDE SEQUENCE [LARGE SCALE GENOMIC DNA]</scope>
    <source>
        <strain evidence="2 3">ATCC 23126</strain>
    </source>
</reference>
<dbReference type="SUPFAM" id="SSF51366">
    <property type="entry name" value="Ribulose-phoshate binding barrel"/>
    <property type="match status" value="1"/>
</dbReference>
<accession>A0A7X9P184</accession>
<protein>
    <recommendedName>
        <fullName evidence="4">Phosphoribosylanthranilate isomerase</fullName>
    </recommendedName>
</protein>
<evidence type="ECO:0000313" key="3">
    <source>
        <dbReference type="Proteomes" id="UP000576082"/>
    </source>
</evidence>
<dbReference type="EMBL" id="JABANE010000010">
    <property type="protein sequence ID" value="NME67363.1"/>
    <property type="molecule type" value="Genomic_DNA"/>
</dbReference>